<reference evidence="1" key="1">
    <citation type="journal article" date="2015" name="Nature">
        <title>Complex archaea that bridge the gap between prokaryotes and eukaryotes.</title>
        <authorList>
            <person name="Spang A."/>
            <person name="Saw J.H."/>
            <person name="Jorgensen S.L."/>
            <person name="Zaremba-Niedzwiedzka K."/>
            <person name="Martijn J."/>
            <person name="Lind A.E."/>
            <person name="van Eijk R."/>
            <person name="Schleper C."/>
            <person name="Guy L."/>
            <person name="Ettema T.J."/>
        </authorList>
    </citation>
    <scope>NUCLEOTIDE SEQUENCE</scope>
</reference>
<gene>
    <name evidence="1" type="ORF">LCGC14_1921000</name>
</gene>
<dbReference type="EMBL" id="LAZR01020457">
    <property type="protein sequence ID" value="KKL88805.1"/>
    <property type="molecule type" value="Genomic_DNA"/>
</dbReference>
<comment type="caution">
    <text evidence="1">The sequence shown here is derived from an EMBL/GenBank/DDBJ whole genome shotgun (WGS) entry which is preliminary data.</text>
</comment>
<organism evidence="1">
    <name type="scientific">marine sediment metagenome</name>
    <dbReference type="NCBI Taxonomy" id="412755"/>
    <lineage>
        <taxon>unclassified sequences</taxon>
        <taxon>metagenomes</taxon>
        <taxon>ecological metagenomes</taxon>
    </lineage>
</organism>
<sequence length="91" mass="10560">MKVYVYKVYGDYDEEDVVSKVFDSKEKAEKWNKRMHELIDLHNKYHRDGTVTRSGGSTLTCPEIIALMKESCTWDGYSGGYIGDITERELE</sequence>
<evidence type="ECO:0000313" key="1">
    <source>
        <dbReference type="EMBL" id="KKL88805.1"/>
    </source>
</evidence>
<name>A0A0F9I4T0_9ZZZZ</name>
<proteinExistence type="predicted"/>
<dbReference type="AlphaFoldDB" id="A0A0F9I4T0"/>
<protein>
    <submittedName>
        <fullName evidence="1">Uncharacterized protein</fullName>
    </submittedName>
</protein>
<accession>A0A0F9I4T0</accession>